<keyword evidence="2" id="KW-0812">Transmembrane</keyword>
<reference evidence="3" key="1">
    <citation type="submission" date="2021-01" db="EMBL/GenBank/DDBJ databases">
        <authorList>
            <person name="Corre E."/>
            <person name="Pelletier E."/>
            <person name="Niang G."/>
            <person name="Scheremetjew M."/>
            <person name="Finn R."/>
            <person name="Kale V."/>
            <person name="Holt S."/>
            <person name="Cochrane G."/>
            <person name="Meng A."/>
            <person name="Brown T."/>
            <person name="Cohen L."/>
        </authorList>
    </citation>
    <scope>NUCLEOTIDE SEQUENCE</scope>
    <source>
        <strain evidence="3">CCMP1243</strain>
    </source>
</reference>
<feature type="transmembrane region" description="Helical" evidence="2">
    <location>
        <begin position="60"/>
        <end position="79"/>
    </location>
</feature>
<sequence length="212" mass="23187">MQTVQGTTGRPEWLTPQHKPLKPISSLGEESGTESETEESLLERWCEGTGGLRVFKTIEVLVVLSAACLIVIDLLLVIFGVPTFKARCLRVLGMLLGAMIILVEVEAKAFVGQVRILENWFMRGTFYAFVGFFSVDLDIDESLTGVSQGTAAASIVTCGLLYTLMGLTCQKGVKELMIVEYKMVKRGLLDTPNARSSSSQSLYTAVSEQPVR</sequence>
<evidence type="ECO:0000256" key="1">
    <source>
        <dbReference type="SAM" id="MobiDB-lite"/>
    </source>
</evidence>
<feature type="transmembrane region" description="Helical" evidence="2">
    <location>
        <begin position="120"/>
        <end position="137"/>
    </location>
</feature>
<dbReference type="EMBL" id="HBHJ01023513">
    <property type="protein sequence ID" value="CAD9701813.1"/>
    <property type="molecule type" value="Transcribed_RNA"/>
</dbReference>
<feature type="transmembrane region" description="Helical" evidence="2">
    <location>
        <begin position="91"/>
        <end position="111"/>
    </location>
</feature>
<feature type="region of interest" description="Disordered" evidence="1">
    <location>
        <begin position="1"/>
        <end position="40"/>
    </location>
</feature>
<evidence type="ECO:0000256" key="2">
    <source>
        <dbReference type="SAM" id="Phobius"/>
    </source>
</evidence>
<gene>
    <name evidence="3" type="ORF">RMAR1173_LOCUS15482</name>
</gene>
<name>A0A7S2SJC4_9STRA</name>
<organism evidence="3">
    <name type="scientific">Rhizochromulina marina</name>
    <dbReference type="NCBI Taxonomy" id="1034831"/>
    <lineage>
        <taxon>Eukaryota</taxon>
        <taxon>Sar</taxon>
        <taxon>Stramenopiles</taxon>
        <taxon>Ochrophyta</taxon>
        <taxon>Dictyochophyceae</taxon>
        <taxon>Rhizochromulinales</taxon>
        <taxon>Rhizochromulina</taxon>
    </lineage>
</organism>
<evidence type="ECO:0000313" key="3">
    <source>
        <dbReference type="EMBL" id="CAD9701813.1"/>
    </source>
</evidence>
<feature type="compositionally biased region" description="Acidic residues" evidence="1">
    <location>
        <begin position="31"/>
        <end position="40"/>
    </location>
</feature>
<keyword evidence="2" id="KW-1133">Transmembrane helix</keyword>
<proteinExistence type="predicted"/>
<protein>
    <submittedName>
        <fullName evidence="3">Uncharacterized protein</fullName>
    </submittedName>
</protein>
<accession>A0A7S2SJC4</accession>
<feature type="compositionally biased region" description="Polar residues" evidence="1">
    <location>
        <begin position="193"/>
        <end position="212"/>
    </location>
</feature>
<dbReference type="AlphaFoldDB" id="A0A7S2SJC4"/>
<feature type="region of interest" description="Disordered" evidence="1">
    <location>
        <begin position="192"/>
        <end position="212"/>
    </location>
</feature>
<feature type="transmembrane region" description="Helical" evidence="2">
    <location>
        <begin position="149"/>
        <end position="167"/>
    </location>
</feature>
<keyword evidence="2" id="KW-0472">Membrane</keyword>